<sequence>MDHIQLSDEIRTVSTRLQKAADAMFKLGAEKAEAERVYRMRLSQEILTLKSEGMSATLIPDIARGNVSDLLFQRDATEVKFKAATEACAALKASLSALQSILRIQESA</sequence>
<protein>
    <submittedName>
        <fullName evidence="1">Uncharacterized protein</fullName>
    </submittedName>
</protein>
<dbReference type="RefSeq" id="WP_185144088.1">
    <property type="nucleotide sequence ID" value="NZ_JACJVP010000029.1"/>
</dbReference>
<dbReference type="EMBL" id="JACJVP010000029">
    <property type="protein sequence ID" value="MBB6672599.1"/>
    <property type="molecule type" value="Genomic_DNA"/>
</dbReference>
<gene>
    <name evidence="1" type="ORF">H7C19_18110</name>
</gene>
<evidence type="ECO:0000313" key="1">
    <source>
        <dbReference type="EMBL" id="MBB6672599.1"/>
    </source>
</evidence>
<accession>A0A7X0RRZ9</accession>
<dbReference type="Proteomes" id="UP000547209">
    <property type="component" value="Unassembled WGS sequence"/>
</dbReference>
<dbReference type="AlphaFoldDB" id="A0A7X0RRZ9"/>
<keyword evidence="2" id="KW-1185">Reference proteome</keyword>
<proteinExistence type="predicted"/>
<organism evidence="1 2">
    <name type="scientific">Cohnella nanjingensis</name>
    <dbReference type="NCBI Taxonomy" id="1387779"/>
    <lineage>
        <taxon>Bacteria</taxon>
        <taxon>Bacillati</taxon>
        <taxon>Bacillota</taxon>
        <taxon>Bacilli</taxon>
        <taxon>Bacillales</taxon>
        <taxon>Paenibacillaceae</taxon>
        <taxon>Cohnella</taxon>
    </lineage>
</organism>
<evidence type="ECO:0000313" key="2">
    <source>
        <dbReference type="Proteomes" id="UP000547209"/>
    </source>
</evidence>
<comment type="caution">
    <text evidence="1">The sequence shown here is derived from an EMBL/GenBank/DDBJ whole genome shotgun (WGS) entry which is preliminary data.</text>
</comment>
<reference evidence="1 2" key="1">
    <citation type="submission" date="2020-08" db="EMBL/GenBank/DDBJ databases">
        <title>Cohnella phylogeny.</title>
        <authorList>
            <person name="Dunlap C."/>
        </authorList>
    </citation>
    <scope>NUCLEOTIDE SEQUENCE [LARGE SCALE GENOMIC DNA]</scope>
    <source>
        <strain evidence="1 2">DSM 28246</strain>
    </source>
</reference>
<name>A0A7X0RRZ9_9BACL</name>